<comment type="caution">
    <text evidence="4">The sequence shown here is derived from an EMBL/GenBank/DDBJ whole genome shotgun (WGS) entry which is preliminary data.</text>
</comment>
<comment type="similarity">
    <text evidence="1">Belongs to the PrpD family.</text>
</comment>
<accession>A0ABT0K5S0</accession>
<dbReference type="PANTHER" id="PTHR16943:SF8">
    <property type="entry name" value="2-METHYLCITRATE DEHYDRATASE"/>
    <property type="match status" value="1"/>
</dbReference>
<feature type="domain" description="MmgE/PrpD C-terminal" evidence="3">
    <location>
        <begin position="235"/>
        <end position="338"/>
    </location>
</feature>
<dbReference type="Gene3D" id="3.30.1330.120">
    <property type="entry name" value="2-methylcitrate dehydratase PrpD"/>
    <property type="match status" value="1"/>
</dbReference>
<reference evidence="4 5" key="1">
    <citation type="submission" date="2022-04" db="EMBL/GenBank/DDBJ databases">
        <title>Genome diversity in the genus Frankia.</title>
        <authorList>
            <person name="Carlos-Shanley C."/>
            <person name="Hahn D."/>
        </authorList>
    </citation>
    <scope>NUCLEOTIDE SEQUENCE [LARGE SCALE GENOMIC DNA]</scope>
    <source>
        <strain evidence="4 5">Ag45/Mut15</strain>
    </source>
</reference>
<dbReference type="SUPFAM" id="SSF103378">
    <property type="entry name" value="2-methylcitrate dehydratase PrpD"/>
    <property type="match status" value="1"/>
</dbReference>
<dbReference type="InterPro" id="IPR005656">
    <property type="entry name" value="MmgE_PrpD"/>
</dbReference>
<evidence type="ECO:0000313" key="4">
    <source>
        <dbReference type="EMBL" id="MCK9878844.1"/>
    </source>
</evidence>
<dbReference type="InterPro" id="IPR036148">
    <property type="entry name" value="MmgE/PrpD_sf"/>
</dbReference>
<evidence type="ECO:0000313" key="5">
    <source>
        <dbReference type="Proteomes" id="UP001201873"/>
    </source>
</evidence>
<dbReference type="Pfam" id="PF19305">
    <property type="entry name" value="MmgE_PrpD_C"/>
    <property type="match status" value="1"/>
</dbReference>
<dbReference type="PANTHER" id="PTHR16943">
    <property type="entry name" value="2-METHYLCITRATE DEHYDRATASE-RELATED"/>
    <property type="match status" value="1"/>
</dbReference>
<keyword evidence="5" id="KW-1185">Reference proteome</keyword>
<evidence type="ECO:0000256" key="1">
    <source>
        <dbReference type="ARBA" id="ARBA00006174"/>
    </source>
</evidence>
<dbReference type="InterPro" id="IPR045336">
    <property type="entry name" value="MmgE_PrpD_N"/>
</dbReference>
<proteinExistence type="inferred from homology"/>
<evidence type="ECO:0000259" key="2">
    <source>
        <dbReference type="Pfam" id="PF03972"/>
    </source>
</evidence>
<dbReference type="Proteomes" id="UP001201873">
    <property type="component" value="Unassembled WGS sequence"/>
</dbReference>
<dbReference type="InterPro" id="IPR042188">
    <property type="entry name" value="MmgE/PrpD_sf_2"/>
</dbReference>
<dbReference type="Gene3D" id="1.10.4100.10">
    <property type="entry name" value="2-methylcitrate dehydratase PrpD"/>
    <property type="match status" value="1"/>
</dbReference>
<feature type="domain" description="MmgE/PrpD N-terminal" evidence="2">
    <location>
        <begin position="28"/>
        <end position="202"/>
    </location>
</feature>
<sequence length="466" mass="48342">MELAKSQVLSQLAAIRAGRVHDLGRRLVAAFGEPLQADPARGACVLATLGAWLNLDDTAYAGHLSPSTVAVPLAYAHSLRLDGARLLTAIVAANECAARVTAAATLGPFRGQTAAHTSVVGAVAGRLHCTGQPAAGWVDALGLALAMPPWTLLPGFLGGDARAISGLVPVRAAMDACDAAAAGLRAADDILEHPGGFLDRFAAVPLPEVVTARLGQRWHTDTLSFKIRPGGPGIDSAVDCALALRDMLPAPEPDEITEILVETSAYTMYVERQLAAQGPGPMLPAGVLPLSVPYAVATALLTGRLTVADFATPARHDPRRWRLAARVRLVEDPGMTRDLIGSDAPFGDALRQAGERAKPWLAGFVGARAAEQITTLGPPAATFTDATKHTGSRVTVRLADGGTLTARRDIPIGAAGPDTRATHRELVRSKFAATGGPPDVAETCAALDHASSARVAAMIRAALRID</sequence>
<gene>
    <name evidence="4" type="ORF">MXD59_24300</name>
</gene>
<evidence type="ECO:0000259" key="3">
    <source>
        <dbReference type="Pfam" id="PF19305"/>
    </source>
</evidence>
<name>A0ABT0K5S0_9ACTN</name>
<protein>
    <submittedName>
        <fullName evidence="4">MmgE/PrpD family protein</fullName>
    </submittedName>
</protein>
<dbReference type="InterPro" id="IPR045337">
    <property type="entry name" value="MmgE_PrpD_C"/>
</dbReference>
<dbReference type="InterPro" id="IPR042183">
    <property type="entry name" value="MmgE/PrpD_sf_1"/>
</dbReference>
<organism evidence="4 5">
    <name type="scientific">Frankia umida</name>
    <dbReference type="NCBI Taxonomy" id="573489"/>
    <lineage>
        <taxon>Bacteria</taxon>
        <taxon>Bacillati</taxon>
        <taxon>Actinomycetota</taxon>
        <taxon>Actinomycetes</taxon>
        <taxon>Frankiales</taxon>
        <taxon>Frankiaceae</taxon>
        <taxon>Frankia</taxon>
    </lineage>
</organism>
<dbReference type="EMBL" id="JALKFT010000047">
    <property type="protein sequence ID" value="MCK9878844.1"/>
    <property type="molecule type" value="Genomic_DNA"/>
</dbReference>
<dbReference type="Pfam" id="PF03972">
    <property type="entry name" value="MmgE_PrpD_N"/>
    <property type="match status" value="1"/>
</dbReference>